<dbReference type="AlphaFoldDB" id="A0A086ZWR0"/>
<keyword evidence="11" id="KW-1185">Reference proteome</keyword>
<feature type="transmembrane region" description="Helical" evidence="8">
    <location>
        <begin position="215"/>
        <end position="235"/>
    </location>
</feature>
<dbReference type="InterPro" id="IPR036640">
    <property type="entry name" value="ABC1_TM_sf"/>
</dbReference>
<evidence type="ECO:0000256" key="4">
    <source>
        <dbReference type="ARBA" id="ARBA00022840"/>
    </source>
</evidence>
<dbReference type="GO" id="GO:0015421">
    <property type="term" value="F:ABC-type oligopeptide transporter activity"/>
    <property type="evidence" value="ECO:0007669"/>
    <property type="project" value="TreeGrafter"/>
</dbReference>
<keyword evidence="3" id="KW-0547">Nucleotide-binding</keyword>
<dbReference type="Gene3D" id="1.20.1560.10">
    <property type="entry name" value="ABC transporter type 1, transmembrane domain"/>
    <property type="match status" value="1"/>
</dbReference>
<keyword evidence="4 10" id="KW-0067">ATP-binding</keyword>
<evidence type="ECO:0000256" key="6">
    <source>
        <dbReference type="ARBA" id="ARBA00023136"/>
    </source>
</evidence>
<name>A0A086ZWR0_9BIFI</name>
<dbReference type="STRING" id="1437608.GCA_000771645_00625"/>
<dbReference type="SUPFAM" id="SSF52540">
    <property type="entry name" value="P-loop containing nucleoside triphosphate hydrolases"/>
    <property type="match status" value="1"/>
</dbReference>
<dbReference type="InterPro" id="IPR003439">
    <property type="entry name" value="ABC_transporter-like_ATP-bd"/>
</dbReference>
<reference evidence="10 11" key="1">
    <citation type="submission" date="2014-03" db="EMBL/GenBank/DDBJ databases">
        <title>Genomics of Bifidobacteria.</title>
        <authorList>
            <person name="Ventura M."/>
            <person name="Milani C."/>
            <person name="Lugli G.A."/>
        </authorList>
    </citation>
    <scope>NUCLEOTIDE SEQUENCE [LARGE SCALE GENOMIC DNA]</scope>
    <source>
        <strain evidence="10 11">DSM 23969</strain>
    </source>
</reference>
<feature type="transmembrane region" description="Helical" evidence="8">
    <location>
        <begin position="102"/>
        <end position="120"/>
    </location>
</feature>
<dbReference type="EMBL" id="JGYN01000011">
    <property type="protein sequence ID" value="KFI50960.1"/>
    <property type="molecule type" value="Genomic_DNA"/>
</dbReference>
<dbReference type="InterPro" id="IPR003593">
    <property type="entry name" value="AAA+_ATPase"/>
</dbReference>
<dbReference type="PANTHER" id="PTHR43394:SF1">
    <property type="entry name" value="ATP-BINDING CASSETTE SUB-FAMILY B MEMBER 10, MITOCHONDRIAL"/>
    <property type="match status" value="1"/>
</dbReference>
<evidence type="ECO:0000259" key="9">
    <source>
        <dbReference type="PROSITE" id="PS50893"/>
    </source>
</evidence>
<dbReference type="PROSITE" id="PS00211">
    <property type="entry name" value="ABC_TRANSPORTER_1"/>
    <property type="match status" value="1"/>
</dbReference>
<dbReference type="OrthoDB" id="9806127at2"/>
<dbReference type="Proteomes" id="UP000029108">
    <property type="component" value="Unassembled WGS sequence"/>
</dbReference>
<dbReference type="GO" id="GO:0005886">
    <property type="term" value="C:plasma membrane"/>
    <property type="evidence" value="ECO:0007669"/>
    <property type="project" value="UniProtKB-SubCell"/>
</dbReference>
<accession>A0A086ZWR0</accession>
<dbReference type="EC" id="3.6.3.44" evidence="10"/>
<dbReference type="InterPro" id="IPR039421">
    <property type="entry name" value="Type_1_exporter"/>
</dbReference>
<evidence type="ECO:0000256" key="1">
    <source>
        <dbReference type="ARBA" id="ARBA00004651"/>
    </source>
</evidence>
<keyword evidence="5 8" id="KW-1133">Transmembrane helix</keyword>
<evidence type="ECO:0000256" key="2">
    <source>
        <dbReference type="ARBA" id="ARBA00022692"/>
    </source>
</evidence>
<dbReference type="SMART" id="SM00382">
    <property type="entry name" value="AAA"/>
    <property type="match status" value="1"/>
</dbReference>
<comment type="caution">
    <text evidence="10">The sequence shown here is derived from an EMBL/GenBank/DDBJ whole genome shotgun (WGS) entry which is preliminary data.</text>
</comment>
<dbReference type="SUPFAM" id="SSF90123">
    <property type="entry name" value="ABC transporter transmembrane region"/>
    <property type="match status" value="2"/>
</dbReference>
<evidence type="ECO:0000256" key="3">
    <source>
        <dbReference type="ARBA" id="ARBA00022741"/>
    </source>
</evidence>
<evidence type="ECO:0000313" key="10">
    <source>
        <dbReference type="EMBL" id="KFI50960.1"/>
    </source>
</evidence>
<dbReference type="PANTHER" id="PTHR43394">
    <property type="entry name" value="ATP-DEPENDENT PERMEASE MDL1, MITOCHONDRIAL"/>
    <property type="match status" value="1"/>
</dbReference>
<keyword evidence="6 8" id="KW-0472">Membrane</keyword>
<feature type="region of interest" description="Disordered" evidence="7">
    <location>
        <begin position="1"/>
        <end position="38"/>
    </location>
</feature>
<dbReference type="GO" id="GO:0016887">
    <property type="term" value="F:ATP hydrolysis activity"/>
    <property type="evidence" value="ECO:0007669"/>
    <property type="project" value="InterPro"/>
</dbReference>
<dbReference type="Pfam" id="PF00005">
    <property type="entry name" value="ABC_tran"/>
    <property type="match status" value="1"/>
</dbReference>
<evidence type="ECO:0000313" key="11">
    <source>
        <dbReference type="Proteomes" id="UP000029108"/>
    </source>
</evidence>
<feature type="compositionally biased region" description="Polar residues" evidence="7">
    <location>
        <begin position="23"/>
        <end position="33"/>
    </location>
</feature>
<evidence type="ECO:0000256" key="7">
    <source>
        <dbReference type="SAM" id="MobiDB-lite"/>
    </source>
</evidence>
<protein>
    <submittedName>
        <fullName evidence="10">ABC transporter ATP-binding protein</fullName>
        <ecNumber evidence="10">3.6.3.44</ecNumber>
    </submittedName>
</protein>
<evidence type="ECO:0000256" key="8">
    <source>
        <dbReference type="SAM" id="Phobius"/>
    </source>
</evidence>
<feature type="transmembrane region" description="Helical" evidence="8">
    <location>
        <begin position="184"/>
        <end position="203"/>
    </location>
</feature>
<feature type="transmembrane region" description="Helical" evidence="8">
    <location>
        <begin position="313"/>
        <end position="338"/>
    </location>
</feature>
<dbReference type="PROSITE" id="PS50893">
    <property type="entry name" value="ABC_TRANSPORTER_2"/>
    <property type="match status" value="1"/>
</dbReference>
<feature type="transmembrane region" description="Helical" evidence="8">
    <location>
        <begin position="350"/>
        <end position="369"/>
    </location>
</feature>
<organism evidence="10 11">
    <name type="scientific">Bifidobacterium biavatii DSM 23969</name>
    <dbReference type="NCBI Taxonomy" id="1437608"/>
    <lineage>
        <taxon>Bacteria</taxon>
        <taxon>Bacillati</taxon>
        <taxon>Actinomycetota</taxon>
        <taxon>Actinomycetes</taxon>
        <taxon>Bifidobacteriales</taxon>
        <taxon>Bifidobacteriaceae</taxon>
        <taxon>Bifidobacterium</taxon>
    </lineage>
</organism>
<sequence length="658" mass="72991">MSDETDTTTSRKDATTSGEADNRTPSTSTTNAIDHQPAARPQPWRYELRAIGIWWKLQPNWFVATVLDALCKAAAPYATIWFSAQLINELAGRRDPNVLRSWVILILATTVVLALASAACHHWKQAEDAMSEVNGKLPVADKLMDLDFPIADDQRTYDTVSSIRQNDNFTGRGLTESMLILNDALPAVFQIAGGVALSASLFTSPVPADGGWLTLLNSPWCAVLMVAVLLGDIALSSACYEYGDHFWVNFAEAGRFGNRVFSFFGALFANDKRAMDCRMYGQFERVAIPFWRANNSFDAHSPAMRGVLWPLTLWKSLSVAISTMLIGFVYAFVCLKAWGGAFGVGSVTQYVGAITTTFTGLSALLRSIGRVRNNAPFLKTVFDFLDTPNTMYQGSLTTEKRADRQYDVEFRDVSFRYPNAPAGQWALRHVNLKFKVGSRLAVVGENGSGKTTFIKLLCRLYDPTEGEILLNGIDIRKYRYDEYLRIFSVVFQDFRLLALPLGQNVACAARYDRELAADCLVKADFGDRLASMPQGLDTSLYKELDQHGVQVSGGEAQKIAIARALYRDAPFIILDEPTAALDPIAEAQIYAKFDEIAGDKTAVYISHRLSSCKFCDDIAVFDHGSIVQYGTHQQLVNEPAGKYHQLWHAQAQYYTTSN</sequence>
<evidence type="ECO:0000256" key="5">
    <source>
        <dbReference type="ARBA" id="ARBA00022989"/>
    </source>
</evidence>
<dbReference type="RefSeq" id="WP_081892049.1">
    <property type="nucleotide sequence ID" value="NZ_JDUU01000014.1"/>
</dbReference>
<dbReference type="InterPro" id="IPR017871">
    <property type="entry name" value="ABC_transporter-like_CS"/>
</dbReference>
<comment type="subcellular location">
    <subcellularLocation>
        <location evidence="1">Cell membrane</location>
        <topology evidence="1">Multi-pass membrane protein</topology>
    </subcellularLocation>
</comment>
<dbReference type="InterPro" id="IPR027417">
    <property type="entry name" value="P-loop_NTPase"/>
</dbReference>
<keyword evidence="2 8" id="KW-0812">Transmembrane</keyword>
<keyword evidence="10" id="KW-0378">Hydrolase</keyword>
<gene>
    <name evidence="10" type="ORF">BBIA_2001</name>
</gene>
<feature type="domain" description="ABC transporter" evidence="9">
    <location>
        <begin position="408"/>
        <end position="648"/>
    </location>
</feature>
<proteinExistence type="predicted"/>
<dbReference type="Gene3D" id="3.40.50.300">
    <property type="entry name" value="P-loop containing nucleotide triphosphate hydrolases"/>
    <property type="match status" value="1"/>
</dbReference>
<dbReference type="GO" id="GO:0005524">
    <property type="term" value="F:ATP binding"/>
    <property type="evidence" value="ECO:0007669"/>
    <property type="project" value="UniProtKB-KW"/>
</dbReference>
<dbReference type="eggNOG" id="COG1132">
    <property type="taxonomic scope" value="Bacteria"/>
</dbReference>